<dbReference type="SUPFAM" id="SSF55174">
    <property type="entry name" value="Alpha-L RNA-binding motif"/>
    <property type="match status" value="1"/>
</dbReference>
<evidence type="ECO:0000313" key="12">
    <source>
        <dbReference type="Proteomes" id="UP001257909"/>
    </source>
</evidence>
<gene>
    <name evidence="11" type="ORF">J2W69_000788</name>
</gene>
<dbReference type="Pfam" id="PF22421">
    <property type="entry name" value="SYY_C-terminal"/>
    <property type="match status" value="1"/>
</dbReference>
<accession>A0ABU1VWW5</accession>
<dbReference type="CDD" id="cd00165">
    <property type="entry name" value="S4"/>
    <property type="match status" value="1"/>
</dbReference>
<feature type="domain" description="Tyrosine--tRNA ligase SYY-like C-terminal" evidence="10">
    <location>
        <begin position="137"/>
        <end position="215"/>
    </location>
</feature>
<evidence type="ECO:0000256" key="4">
    <source>
        <dbReference type="ARBA" id="ARBA00022884"/>
    </source>
</evidence>
<keyword evidence="3 9" id="KW-0067">ATP-binding</keyword>
<keyword evidence="6 9" id="KW-0030">Aminoacyl-tRNA synthetase</keyword>
<dbReference type="Gene3D" id="3.10.290.10">
    <property type="entry name" value="RNA-binding S4 domain"/>
    <property type="match status" value="1"/>
</dbReference>
<keyword evidence="2 9" id="KW-0547">Nucleotide-binding</keyword>
<dbReference type="Proteomes" id="UP001257909">
    <property type="component" value="Unassembled WGS sequence"/>
</dbReference>
<evidence type="ECO:0000256" key="9">
    <source>
        <dbReference type="RuleBase" id="RU363036"/>
    </source>
</evidence>
<dbReference type="InterPro" id="IPR002307">
    <property type="entry name" value="Tyr-tRNA-ligase"/>
</dbReference>
<keyword evidence="1 9" id="KW-0436">Ligase</keyword>
<comment type="caution">
    <text evidence="11">The sequence shown here is derived from an EMBL/GenBank/DDBJ whole genome shotgun (WGS) entry which is preliminary data.</text>
</comment>
<dbReference type="PROSITE" id="PS50889">
    <property type="entry name" value="S4"/>
    <property type="match status" value="1"/>
</dbReference>
<keyword evidence="5 9" id="KW-0648">Protein biosynthesis</keyword>
<dbReference type="InterPro" id="IPR024088">
    <property type="entry name" value="Tyr-tRNA-ligase_bac-type"/>
</dbReference>
<dbReference type="RefSeq" id="WP_310274764.1">
    <property type="nucleotide sequence ID" value="NZ_JAVDWR010000001.1"/>
</dbReference>
<dbReference type="EMBL" id="JAVDWR010000001">
    <property type="protein sequence ID" value="MDR7119873.1"/>
    <property type="molecule type" value="Genomic_DNA"/>
</dbReference>
<evidence type="ECO:0000256" key="1">
    <source>
        <dbReference type="ARBA" id="ARBA00022598"/>
    </source>
</evidence>
<evidence type="ECO:0000259" key="10">
    <source>
        <dbReference type="Pfam" id="PF22421"/>
    </source>
</evidence>
<evidence type="ECO:0000256" key="5">
    <source>
        <dbReference type="ARBA" id="ARBA00022917"/>
    </source>
</evidence>
<proteinExistence type="inferred from homology"/>
<evidence type="ECO:0000256" key="3">
    <source>
        <dbReference type="ARBA" id="ARBA00022840"/>
    </source>
</evidence>
<dbReference type="SUPFAM" id="SSF52374">
    <property type="entry name" value="Nucleotidylyl transferase"/>
    <property type="match status" value="1"/>
</dbReference>
<name>A0ABU1VWW5_9GAMM</name>
<evidence type="ECO:0000256" key="2">
    <source>
        <dbReference type="ARBA" id="ARBA00022741"/>
    </source>
</evidence>
<sequence length="219" mass="24614">MAGIDLTRRLNHAKVEGLTLPLITKADGTKFGKTESGTIWLDKTKTSPFSFYQFWLNTDDKDVYNLLRYYSFLSCDEIAALEQTDRNFGSKPQAQRILAEQVTCFVHGEAGLLSAERITKALFTGQPQQLSQAELQQLELDALHCVEIEGSQTLSELVLKAGLAASKSKARELLSSKAIRLNGEVMQLDLKMSDIQPLHHQFWLLQRGHKQFCLVKSSK</sequence>
<dbReference type="Gene3D" id="1.10.240.10">
    <property type="entry name" value="Tyrosyl-Transfer RNA Synthetase"/>
    <property type="match status" value="1"/>
</dbReference>
<evidence type="ECO:0000256" key="7">
    <source>
        <dbReference type="NCBIfam" id="TIGR00234"/>
    </source>
</evidence>
<dbReference type="NCBIfam" id="TIGR00234">
    <property type="entry name" value="tyrS"/>
    <property type="match status" value="1"/>
</dbReference>
<dbReference type="EC" id="6.1.1.1" evidence="7"/>
<dbReference type="PANTHER" id="PTHR11766">
    <property type="entry name" value="TYROSYL-TRNA SYNTHETASE"/>
    <property type="match status" value="1"/>
</dbReference>
<reference evidence="11 12" key="1">
    <citation type="submission" date="2023-07" db="EMBL/GenBank/DDBJ databases">
        <title>Sorghum-associated microbial communities from plants grown in Nebraska, USA.</title>
        <authorList>
            <person name="Schachtman D."/>
        </authorList>
    </citation>
    <scope>NUCLEOTIDE SEQUENCE [LARGE SCALE GENOMIC DNA]</scope>
    <source>
        <strain evidence="11 12">4138</strain>
    </source>
</reference>
<evidence type="ECO:0000313" key="11">
    <source>
        <dbReference type="EMBL" id="MDR7119873.1"/>
    </source>
</evidence>
<evidence type="ECO:0000256" key="8">
    <source>
        <dbReference type="PROSITE-ProRule" id="PRU00182"/>
    </source>
</evidence>
<dbReference type="InterPro" id="IPR036986">
    <property type="entry name" value="S4_RNA-bd_sf"/>
</dbReference>
<dbReference type="Pfam" id="PF00579">
    <property type="entry name" value="tRNA-synt_1b"/>
    <property type="match status" value="1"/>
</dbReference>
<protein>
    <recommendedName>
        <fullName evidence="7">Tyrosine--tRNA ligase</fullName>
        <ecNumber evidence="7">6.1.1.1</ecNumber>
    </recommendedName>
</protein>
<dbReference type="InterPro" id="IPR002305">
    <property type="entry name" value="aa-tRNA-synth_Ic"/>
</dbReference>
<keyword evidence="4 8" id="KW-0694">RNA-binding</keyword>
<dbReference type="PANTHER" id="PTHR11766:SF0">
    <property type="entry name" value="TYROSINE--TRNA LIGASE, MITOCHONDRIAL"/>
    <property type="match status" value="1"/>
</dbReference>
<evidence type="ECO:0000256" key="6">
    <source>
        <dbReference type="ARBA" id="ARBA00023146"/>
    </source>
</evidence>
<keyword evidence="12" id="KW-1185">Reference proteome</keyword>
<comment type="similarity">
    <text evidence="9">Belongs to the class-I aminoacyl-tRNA synthetase family.</text>
</comment>
<dbReference type="InterPro" id="IPR054608">
    <property type="entry name" value="SYY-like_C"/>
</dbReference>
<organism evidence="11 12">
    <name type="scientific">Rheinheimera soli</name>
    <dbReference type="NCBI Taxonomy" id="443616"/>
    <lineage>
        <taxon>Bacteria</taxon>
        <taxon>Pseudomonadati</taxon>
        <taxon>Pseudomonadota</taxon>
        <taxon>Gammaproteobacteria</taxon>
        <taxon>Chromatiales</taxon>
        <taxon>Chromatiaceae</taxon>
        <taxon>Rheinheimera</taxon>
    </lineage>
</organism>